<dbReference type="OrthoDB" id="10072345at2759"/>
<comment type="caution">
    <text evidence="2">The sequence shown here is derived from an EMBL/GenBank/DDBJ whole genome shotgun (WGS) entry which is preliminary data.</text>
</comment>
<dbReference type="InterPro" id="IPR036514">
    <property type="entry name" value="SGNH_hydro_sf"/>
</dbReference>
<sequence>MYRNRAVKITTLYDKTIYGATQFLKSGKVKAKNVMFQIGSNDLDTKEAEEVLLEIEKLVDETKKILPKSTIVIGELLPRYYKDHRLSLKYENKRAVYNSIVKEFCNEKSIEFVTYANLKFIDFYDGVHASETGVKIIVSNMKKVFNTLLGITIEGEVSSYLYLTFK</sequence>
<gene>
    <name evidence="2" type="ORF">MEDL_39321</name>
</gene>
<dbReference type="Proteomes" id="UP000683360">
    <property type="component" value="Unassembled WGS sequence"/>
</dbReference>
<dbReference type="InterPro" id="IPR013830">
    <property type="entry name" value="SGNH_hydro"/>
</dbReference>
<evidence type="ECO:0000313" key="2">
    <source>
        <dbReference type="EMBL" id="CAG2226232.1"/>
    </source>
</evidence>
<dbReference type="SUPFAM" id="SSF52266">
    <property type="entry name" value="SGNH hydrolase"/>
    <property type="match status" value="1"/>
</dbReference>
<protein>
    <recommendedName>
        <fullName evidence="1">SGNH hydrolase-type esterase domain-containing protein</fullName>
    </recommendedName>
</protein>
<evidence type="ECO:0000259" key="1">
    <source>
        <dbReference type="Pfam" id="PF13472"/>
    </source>
</evidence>
<dbReference type="Gene3D" id="3.40.50.1110">
    <property type="entry name" value="SGNH hydrolase"/>
    <property type="match status" value="1"/>
</dbReference>
<accession>A0A8S3SZ11</accession>
<organism evidence="2 3">
    <name type="scientific">Mytilus edulis</name>
    <name type="common">Blue mussel</name>
    <dbReference type="NCBI Taxonomy" id="6550"/>
    <lineage>
        <taxon>Eukaryota</taxon>
        <taxon>Metazoa</taxon>
        <taxon>Spiralia</taxon>
        <taxon>Lophotrochozoa</taxon>
        <taxon>Mollusca</taxon>
        <taxon>Bivalvia</taxon>
        <taxon>Autobranchia</taxon>
        <taxon>Pteriomorphia</taxon>
        <taxon>Mytilida</taxon>
        <taxon>Mytiloidea</taxon>
        <taxon>Mytilidae</taxon>
        <taxon>Mytilinae</taxon>
        <taxon>Mytilus</taxon>
    </lineage>
</organism>
<evidence type="ECO:0000313" key="3">
    <source>
        <dbReference type="Proteomes" id="UP000683360"/>
    </source>
</evidence>
<dbReference type="EMBL" id="CAJPWZ010001883">
    <property type="protein sequence ID" value="CAG2226232.1"/>
    <property type="molecule type" value="Genomic_DNA"/>
</dbReference>
<keyword evidence="3" id="KW-1185">Reference proteome</keyword>
<name>A0A8S3SZ11_MYTED</name>
<proteinExistence type="predicted"/>
<feature type="domain" description="SGNH hydrolase-type esterase" evidence="1">
    <location>
        <begin position="20"/>
        <end position="133"/>
    </location>
</feature>
<reference evidence="2" key="1">
    <citation type="submission" date="2021-03" db="EMBL/GenBank/DDBJ databases">
        <authorList>
            <person name="Bekaert M."/>
        </authorList>
    </citation>
    <scope>NUCLEOTIDE SEQUENCE</scope>
</reference>
<dbReference type="AlphaFoldDB" id="A0A8S3SZ11"/>
<dbReference type="Pfam" id="PF13472">
    <property type="entry name" value="Lipase_GDSL_2"/>
    <property type="match status" value="1"/>
</dbReference>